<dbReference type="Proteomes" id="UP000721861">
    <property type="component" value="Unassembled WGS sequence"/>
</dbReference>
<dbReference type="CDD" id="cd00063">
    <property type="entry name" value="FN3"/>
    <property type="match status" value="1"/>
</dbReference>
<sequence length="1005" mass="113574">MKNRYLKNIVAILMMCLNMISAWAQDVEVKDVHEYIVEANKNWQNPLTEWAHLGVVTLDSLQVDKAKQSINYFFNKQLSYLPWREAMVDTFFMSLQANHKEIAEGYEAQVYTNGYLLSELIPNLYRHNLSIDAHRQVGNKNAGSYIKRAGADNYTSGLSGNHIALWHSHGWYYESKLDRWEWQRARLYGSVEDLSPMLYVLPYLAPMLENAGANVFLPRERCFNRNEVIIDNDWSTEGAKLELAKRLDYQLESGFAWKDTLYNGDNPFLSGNSYLVSNANGKVAEFNARVPEAGEYAVHVAYKSDEANSEAVTYKVQHNGGTTSFVLNQSMGGDTWAYLGTFYFTPEQEALVEVSGDGQVSVDAVRLGGGMGNVARRPATELMPNKWSLNNDNRKAEKGETINPEHFEWKTSERPRYMEAARYWLQYAGMPDTLVYSLNENKNDYNDDYQSRGEWVDYLMGEPNGPTKDREAAGLGIPIDLAFAFHTDAGITPNDSIIGTLGIYSSQRDSGYFPNGQSKLSSRDLTDIIQSQIVNDIRAKYNADWTRRGMWDKQYSEAWRPNVPTMLLELLSHQNLADMRYGLDPHFRFDVSRAIYKGMLRFLAFQEGRDYVVQPLPVSHMAITETDKSYRLSWQPIIDSLEATAVPTKYKVYRRIGTGGFDNGTLVDAPYYDLPKVKKGQLVSYKVTAINCGGESFASEILSMGIAGRKAEKVLVVNAFDRISAPAIIDEGDFAGVAWWNDMGIPDGIDYGFTGNQYDFNRQSPWLDDDSPGWGASYASCEGTGVKGNTFDNVIIHGQAIMQAGYSFVSVSDEVFEGSSYDASAYKAIDIILGEEKATLSYKGTEVKYQIYTPAFMEQLRKVTSNKQHVFMSGAYVGSDFHLTRDTLAKDFAADVLRFRWRTNHAVRNGQVYTTDYAHPVLKGHYTFNTQPGPDYYAVEAPDAIEPIGIHAVTAIRYEENNASAGTLYDGEFKTVILGFPFETVMGEQERTQLMKQILRFFYME</sequence>
<dbReference type="InterPro" id="IPR033803">
    <property type="entry name" value="CBD-like_Golvesin-Xly"/>
</dbReference>
<dbReference type="InterPro" id="IPR013783">
    <property type="entry name" value="Ig-like_fold"/>
</dbReference>
<gene>
    <name evidence="3" type="ORF">KEM09_11000</name>
</gene>
<feature type="chain" id="PRO_5047527016" description="Fibronectin type-III domain-containing protein" evidence="1">
    <location>
        <begin position="25"/>
        <end position="1005"/>
    </location>
</feature>
<dbReference type="Gene3D" id="2.60.120.260">
    <property type="entry name" value="Galactose-binding domain-like"/>
    <property type="match status" value="1"/>
</dbReference>
<evidence type="ECO:0000256" key="1">
    <source>
        <dbReference type="SAM" id="SignalP"/>
    </source>
</evidence>
<accession>A0ABS5KBN0</accession>
<dbReference type="PROSITE" id="PS50853">
    <property type="entry name" value="FN3"/>
    <property type="match status" value="1"/>
</dbReference>
<keyword evidence="1" id="KW-0732">Signal</keyword>
<feature type="domain" description="Fibronectin type-III" evidence="2">
    <location>
        <begin position="614"/>
        <end position="709"/>
    </location>
</feature>
<evidence type="ECO:0000313" key="3">
    <source>
        <dbReference type="EMBL" id="MBS2211936.1"/>
    </source>
</evidence>
<dbReference type="InterPro" id="IPR036116">
    <property type="entry name" value="FN3_sf"/>
</dbReference>
<organism evidence="3 4">
    <name type="scientific">Carboxylicivirga mesophila</name>
    <dbReference type="NCBI Taxonomy" id="1166478"/>
    <lineage>
        <taxon>Bacteria</taxon>
        <taxon>Pseudomonadati</taxon>
        <taxon>Bacteroidota</taxon>
        <taxon>Bacteroidia</taxon>
        <taxon>Marinilabiliales</taxon>
        <taxon>Marinilabiliaceae</taxon>
        <taxon>Carboxylicivirga</taxon>
    </lineage>
</organism>
<name>A0ABS5KBN0_9BACT</name>
<dbReference type="Gene3D" id="2.60.40.10">
    <property type="entry name" value="Immunoglobulins"/>
    <property type="match status" value="1"/>
</dbReference>
<dbReference type="SUPFAM" id="SSF49265">
    <property type="entry name" value="Fibronectin type III"/>
    <property type="match status" value="1"/>
</dbReference>
<proteinExistence type="predicted"/>
<evidence type="ECO:0000259" key="2">
    <source>
        <dbReference type="PROSITE" id="PS50853"/>
    </source>
</evidence>
<comment type="caution">
    <text evidence="3">The sequence shown here is derived from an EMBL/GenBank/DDBJ whole genome shotgun (WGS) entry which is preliminary data.</text>
</comment>
<dbReference type="SUPFAM" id="SSF53187">
    <property type="entry name" value="Zn-dependent exopeptidases"/>
    <property type="match status" value="1"/>
</dbReference>
<reference evidence="3 4" key="1">
    <citation type="journal article" date="2014" name="Int. J. Syst. Evol. Microbiol.">
        <title>Carboxylicivirga gen. nov. in the family Marinilabiliaceae with two novel species, Carboxylicivirga mesophila sp. nov. and Carboxylicivirga taeanensis sp. nov., and reclassification of Cytophaga fermentans as Saccharicrinis fermentans gen. nov., comb. nov.</title>
        <authorList>
            <person name="Yang S.H."/>
            <person name="Seo H.S."/>
            <person name="Woo J.H."/>
            <person name="Oh H.M."/>
            <person name="Jang H."/>
            <person name="Lee J.H."/>
            <person name="Kim S.J."/>
            <person name="Kwon K.K."/>
        </authorList>
    </citation>
    <scope>NUCLEOTIDE SEQUENCE [LARGE SCALE GENOMIC DNA]</scope>
    <source>
        <strain evidence="3 4">JCM 18290</strain>
    </source>
</reference>
<dbReference type="EMBL" id="JAGUCN010000011">
    <property type="protein sequence ID" value="MBS2211936.1"/>
    <property type="molecule type" value="Genomic_DNA"/>
</dbReference>
<dbReference type="InterPro" id="IPR003961">
    <property type="entry name" value="FN3_dom"/>
</dbReference>
<dbReference type="RefSeq" id="WP_212228287.1">
    <property type="nucleotide sequence ID" value="NZ_JAGUCN010000011.1"/>
</dbReference>
<dbReference type="Pfam" id="PF25275">
    <property type="entry name" value="Golvesin_C"/>
    <property type="match status" value="1"/>
</dbReference>
<feature type="signal peptide" evidence="1">
    <location>
        <begin position="1"/>
        <end position="24"/>
    </location>
</feature>
<protein>
    <recommendedName>
        <fullName evidence="2">Fibronectin type-III domain-containing protein</fullName>
    </recommendedName>
</protein>
<dbReference type="Gene3D" id="3.40.630.40">
    <property type="entry name" value="Zn-dependent exopeptidases"/>
    <property type="match status" value="1"/>
</dbReference>
<keyword evidence="4" id="KW-1185">Reference proteome</keyword>
<evidence type="ECO:0000313" key="4">
    <source>
        <dbReference type="Proteomes" id="UP000721861"/>
    </source>
</evidence>